<dbReference type="InterPro" id="IPR038757">
    <property type="entry name" value="BRAP"/>
</dbReference>
<dbReference type="PANTHER" id="PTHR35259">
    <property type="entry name" value="BOMBESIN RECEPTOR-ACTIVATED PROTEIN C6ORF89"/>
    <property type="match status" value="1"/>
</dbReference>
<proteinExistence type="predicted"/>
<sequence length="354" mass="40719">MVSKPNRSNKKQRDLSEKVKAIDAELMSFYEFCEKMGFTQEEMDTICSPLKEVMSKHSMARLAKGLLAILLIFGVIYCATHVGPLATHTTAVGRIAMIKVLSFWDWQHLFHEQCLIENPLYGEYGLTHEDCMTCEALDTIHVISRTSYKVLSDNYFNREAPVIISDATDSWEVMNNDLHFDNITQLYLDDEKLTESVPCVLTTNLRQGGPDLMSFLKMISNSSIKKWFVHWQNCDIHAVKVLRRFYQKPYFLPNTISPAHFNWVFMSSDYSSRNYKKIELDFGLIMLIQLRGNTSVRLLPYRPCNDSCSDLSATLHQGEILVLKNYLWTLEYLPGHGLDNIAILTETAWDQSSV</sequence>
<name>A0A9P0E3V9_NEZVI</name>
<feature type="transmembrane region" description="Helical" evidence="1">
    <location>
        <begin position="65"/>
        <end position="86"/>
    </location>
</feature>
<dbReference type="PANTHER" id="PTHR35259:SF2">
    <property type="match status" value="1"/>
</dbReference>
<gene>
    <name evidence="2" type="ORF">NEZAVI_LOCUS4090</name>
</gene>
<keyword evidence="1" id="KW-0472">Membrane</keyword>
<keyword evidence="1" id="KW-1133">Transmembrane helix</keyword>
<protein>
    <submittedName>
        <fullName evidence="2">Uncharacterized protein</fullName>
    </submittedName>
</protein>
<dbReference type="Gene3D" id="2.60.120.650">
    <property type="entry name" value="Cupin"/>
    <property type="match status" value="1"/>
</dbReference>
<dbReference type="Proteomes" id="UP001152798">
    <property type="component" value="Chromosome 2"/>
</dbReference>
<organism evidence="2 3">
    <name type="scientific">Nezara viridula</name>
    <name type="common">Southern green stink bug</name>
    <name type="synonym">Cimex viridulus</name>
    <dbReference type="NCBI Taxonomy" id="85310"/>
    <lineage>
        <taxon>Eukaryota</taxon>
        <taxon>Metazoa</taxon>
        <taxon>Ecdysozoa</taxon>
        <taxon>Arthropoda</taxon>
        <taxon>Hexapoda</taxon>
        <taxon>Insecta</taxon>
        <taxon>Pterygota</taxon>
        <taxon>Neoptera</taxon>
        <taxon>Paraneoptera</taxon>
        <taxon>Hemiptera</taxon>
        <taxon>Heteroptera</taxon>
        <taxon>Panheteroptera</taxon>
        <taxon>Pentatomomorpha</taxon>
        <taxon>Pentatomoidea</taxon>
        <taxon>Pentatomidae</taxon>
        <taxon>Pentatominae</taxon>
        <taxon>Nezara</taxon>
    </lineage>
</organism>
<dbReference type="AlphaFoldDB" id="A0A9P0E3V9"/>
<evidence type="ECO:0000313" key="3">
    <source>
        <dbReference type="Proteomes" id="UP001152798"/>
    </source>
</evidence>
<evidence type="ECO:0000256" key="1">
    <source>
        <dbReference type="SAM" id="Phobius"/>
    </source>
</evidence>
<dbReference type="OrthoDB" id="10059103at2759"/>
<evidence type="ECO:0000313" key="2">
    <source>
        <dbReference type="EMBL" id="CAH1393414.1"/>
    </source>
</evidence>
<accession>A0A9P0E3V9</accession>
<dbReference type="EMBL" id="OV725078">
    <property type="protein sequence ID" value="CAH1393414.1"/>
    <property type="molecule type" value="Genomic_DNA"/>
</dbReference>
<keyword evidence="1" id="KW-0812">Transmembrane</keyword>
<keyword evidence="3" id="KW-1185">Reference proteome</keyword>
<reference evidence="2" key="1">
    <citation type="submission" date="2022-01" db="EMBL/GenBank/DDBJ databases">
        <authorList>
            <person name="King R."/>
        </authorList>
    </citation>
    <scope>NUCLEOTIDE SEQUENCE</scope>
</reference>